<organism evidence="2 3">
    <name type="scientific">Favolaschia claudopus</name>
    <dbReference type="NCBI Taxonomy" id="2862362"/>
    <lineage>
        <taxon>Eukaryota</taxon>
        <taxon>Fungi</taxon>
        <taxon>Dikarya</taxon>
        <taxon>Basidiomycota</taxon>
        <taxon>Agaricomycotina</taxon>
        <taxon>Agaricomycetes</taxon>
        <taxon>Agaricomycetidae</taxon>
        <taxon>Agaricales</taxon>
        <taxon>Marasmiineae</taxon>
        <taxon>Mycenaceae</taxon>
        <taxon>Favolaschia</taxon>
    </lineage>
</organism>
<protein>
    <submittedName>
        <fullName evidence="2">Uncharacterized protein</fullName>
    </submittedName>
</protein>
<gene>
    <name evidence="2" type="ORF">R3P38DRAFT_3204717</name>
</gene>
<comment type="caution">
    <text evidence="2">The sequence shown here is derived from an EMBL/GenBank/DDBJ whole genome shotgun (WGS) entry which is preliminary data.</text>
</comment>
<accession>A0AAW0AQZ6</accession>
<proteinExistence type="predicted"/>
<sequence length="111" mass="12545">MTREMGKHRRQLFDDHPQQLRQRGDAEPTSTPHARRSTAHSSTIRGNSFGSDSSRPSFTFPHYSWARFHRAVLASTVESQTPLILPPCRIRTSTVTRAFISDGSLPDLNLN</sequence>
<name>A0AAW0AQZ6_9AGAR</name>
<feature type="compositionally biased region" description="Basic and acidic residues" evidence="1">
    <location>
        <begin position="1"/>
        <end position="26"/>
    </location>
</feature>
<feature type="region of interest" description="Disordered" evidence="1">
    <location>
        <begin position="1"/>
        <end position="57"/>
    </location>
</feature>
<dbReference type="EMBL" id="JAWWNJ010000054">
    <property type="protein sequence ID" value="KAK7015434.1"/>
    <property type="molecule type" value="Genomic_DNA"/>
</dbReference>
<keyword evidence="3" id="KW-1185">Reference proteome</keyword>
<dbReference type="Proteomes" id="UP001362999">
    <property type="component" value="Unassembled WGS sequence"/>
</dbReference>
<evidence type="ECO:0000313" key="2">
    <source>
        <dbReference type="EMBL" id="KAK7015434.1"/>
    </source>
</evidence>
<reference evidence="2 3" key="1">
    <citation type="journal article" date="2024" name="J Genomics">
        <title>Draft genome sequencing and assembly of Favolaschia claudopus CIRM-BRFM 2984 isolated from oak limbs.</title>
        <authorList>
            <person name="Navarro D."/>
            <person name="Drula E."/>
            <person name="Chaduli D."/>
            <person name="Cazenave R."/>
            <person name="Ahrendt S."/>
            <person name="Wang J."/>
            <person name="Lipzen A."/>
            <person name="Daum C."/>
            <person name="Barry K."/>
            <person name="Grigoriev I.V."/>
            <person name="Favel A."/>
            <person name="Rosso M.N."/>
            <person name="Martin F."/>
        </authorList>
    </citation>
    <scope>NUCLEOTIDE SEQUENCE [LARGE SCALE GENOMIC DNA]</scope>
    <source>
        <strain evidence="2 3">CIRM-BRFM 2984</strain>
    </source>
</reference>
<evidence type="ECO:0000256" key="1">
    <source>
        <dbReference type="SAM" id="MobiDB-lite"/>
    </source>
</evidence>
<dbReference type="AlphaFoldDB" id="A0AAW0AQZ6"/>
<feature type="compositionally biased region" description="Polar residues" evidence="1">
    <location>
        <begin position="39"/>
        <end position="57"/>
    </location>
</feature>
<evidence type="ECO:0000313" key="3">
    <source>
        <dbReference type="Proteomes" id="UP001362999"/>
    </source>
</evidence>